<name>A0AA48KC26_9BACT</name>
<dbReference type="KEGG" id="msil:METEAL_40910"/>
<dbReference type="AlphaFoldDB" id="A0AA48KC26"/>
<keyword evidence="2" id="KW-1185">Reference proteome</keyword>
<sequence>MNLADALFPLLPGGGGVVAFVGAGGKTTALFRLAREVAPRPVLVTTTTHLADPRLEPGRGGRVVFAPEMEHPFAGGPLPPAVPGPTILLAREADAPGKVKGIHPSWVPPLRRTWDLVLVEADGSRRLPVKAPSEPEPVLPEGPDLVVGVVGVDCLGRPLDGTVAHRPERFAAVTGCDPGQPIGWDHLAALVGHPQGLFKGASGARVLLLNKADTLASPPDLAGFRADRVLLCSLQAPDGVILVEEGAPWR</sequence>
<dbReference type="NCBIfam" id="TIGR03172">
    <property type="entry name" value="selenium cofactor biosynthesis protein YqeC"/>
    <property type="match status" value="1"/>
</dbReference>
<dbReference type="EMBL" id="AP027080">
    <property type="protein sequence ID" value="BDU74917.1"/>
    <property type="molecule type" value="Genomic_DNA"/>
</dbReference>
<dbReference type="Pfam" id="PF19842">
    <property type="entry name" value="YqeC"/>
    <property type="match status" value="1"/>
</dbReference>
<accession>A0AA48KC26</accession>
<gene>
    <name evidence="1" type="ORF">METEAL_40910</name>
</gene>
<dbReference type="RefSeq" id="WP_316413598.1">
    <property type="nucleotide sequence ID" value="NZ_AP027080.1"/>
</dbReference>
<dbReference type="Proteomes" id="UP001238179">
    <property type="component" value="Chromosome"/>
</dbReference>
<reference evidence="2" key="1">
    <citation type="journal article" date="2023" name="Int. J. Syst. Evol. Microbiol.">
        <title>Mesoterricola silvestris gen. nov., sp. nov., Mesoterricola sediminis sp. nov., Geothrix oryzae sp. nov., Geothrix edaphica sp. nov., Geothrix rubra sp. nov., and Geothrix limicola sp. nov., six novel members of Acidobacteriota isolated from soils.</title>
        <authorList>
            <person name="Itoh H."/>
            <person name="Sugisawa Y."/>
            <person name="Mise K."/>
            <person name="Xu Z."/>
            <person name="Kuniyasu M."/>
            <person name="Ushijima N."/>
            <person name="Kawano K."/>
            <person name="Kobayashi E."/>
            <person name="Shiratori Y."/>
            <person name="Masuda Y."/>
            <person name="Senoo K."/>
        </authorList>
    </citation>
    <scope>NUCLEOTIDE SEQUENCE [LARGE SCALE GENOMIC DNA]</scope>
    <source>
        <strain evidence="2">W79</strain>
    </source>
</reference>
<evidence type="ECO:0008006" key="3">
    <source>
        <dbReference type="Google" id="ProtNLM"/>
    </source>
</evidence>
<dbReference type="InterPro" id="IPR017587">
    <property type="entry name" value="YqeC"/>
</dbReference>
<evidence type="ECO:0000313" key="2">
    <source>
        <dbReference type="Proteomes" id="UP001238179"/>
    </source>
</evidence>
<organism evidence="1 2">
    <name type="scientific">Mesoterricola silvestris</name>
    <dbReference type="NCBI Taxonomy" id="2927979"/>
    <lineage>
        <taxon>Bacteria</taxon>
        <taxon>Pseudomonadati</taxon>
        <taxon>Acidobacteriota</taxon>
        <taxon>Holophagae</taxon>
        <taxon>Holophagales</taxon>
        <taxon>Holophagaceae</taxon>
        <taxon>Mesoterricola</taxon>
    </lineage>
</organism>
<protein>
    <recommendedName>
        <fullName evidence="3">Selenium-dependent hydroxylase accessory protein YqeC</fullName>
    </recommendedName>
</protein>
<proteinExistence type="predicted"/>
<evidence type="ECO:0000313" key="1">
    <source>
        <dbReference type="EMBL" id="BDU74917.1"/>
    </source>
</evidence>